<gene>
    <name evidence="1" type="ORF">BTJ39_08315</name>
</gene>
<comment type="caution">
    <text evidence="1">The sequence shown here is derived from an EMBL/GenBank/DDBJ whole genome shotgun (WGS) entry which is preliminary data.</text>
</comment>
<dbReference type="EMBL" id="MRUL01000004">
    <property type="protein sequence ID" value="OON40409.1"/>
    <property type="molecule type" value="Genomic_DNA"/>
</dbReference>
<protein>
    <recommendedName>
        <fullName evidence="3">GTP-binding protein</fullName>
    </recommendedName>
</protein>
<evidence type="ECO:0008006" key="3">
    <source>
        <dbReference type="Google" id="ProtNLM"/>
    </source>
</evidence>
<reference evidence="1 2" key="1">
    <citation type="submission" date="2016-12" db="EMBL/GenBank/DDBJ databases">
        <title>Izhakiella australiana sp. nov. of genus Izhakiella isolated from Australian desert.</title>
        <authorList>
            <person name="Ji M."/>
        </authorList>
    </citation>
    <scope>NUCLEOTIDE SEQUENCE [LARGE SCALE GENOMIC DNA]</scope>
    <source>
        <strain evidence="1 2">D4N98</strain>
    </source>
</reference>
<dbReference type="Pfam" id="PF06097">
    <property type="entry name" value="DUF945"/>
    <property type="match status" value="1"/>
</dbReference>
<dbReference type="Proteomes" id="UP000190667">
    <property type="component" value="Unassembled WGS sequence"/>
</dbReference>
<dbReference type="RefSeq" id="WP_078002219.1">
    <property type="nucleotide sequence ID" value="NZ_MRUL01000004.1"/>
</dbReference>
<sequence>MKKTKIAVGVVVALGVIWIGGAWLTGKKLEDNRDQALQNVNSWLQQQLPQSHLTVSYQDYQRGLFSSHVKLVIQSTSQTTDDALLKPGQSVVFQETIDHGPFPLAQLKKFNLIPSMASVHSDLQNTDPVRKLFELTKDKPFITADTRIGYSGDTSSDIHLLPIDYQDANSGDRLAFNGGDLTISADKQGNQVDYSGNIDSLAVTSKNAMDMPVLLTFNGMTFDGKTHLGAGNLRVGDQTLALKKFNASIQGKEVFTAEGLKLLSDFKSDDKNINGQFDYSMDALKMQGQDFGSAKLTLKLSQLDADALKTFSDNYRNEMQPVIDQPNIDPLVLQQKSREVFAKNLPLLLKGNPVISIAPLSWKNAKGESTFNLTASLRDPSTGKPADGGDINQAADNVVKSLDAKLVIPMAMATETMTHVGMAEGNSEEQAAKLADQQVKGFAAMGQMFKLTTQQDNDIVASLHFADGQVEMNGEKMPLDQFINRYLPGGVTPDGMPQ</sequence>
<keyword evidence="2" id="KW-1185">Reference proteome</keyword>
<proteinExistence type="predicted"/>
<dbReference type="AlphaFoldDB" id="A0A1S8YMN7"/>
<name>A0A1S8YMN7_9GAMM</name>
<evidence type="ECO:0000313" key="2">
    <source>
        <dbReference type="Proteomes" id="UP000190667"/>
    </source>
</evidence>
<organism evidence="1 2">
    <name type="scientific">Izhakiella australiensis</name>
    <dbReference type="NCBI Taxonomy" id="1926881"/>
    <lineage>
        <taxon>Bacteria</taxon>
        <taxon>Pseudomonadati</taxon>
        <taxon>Pseudomonadota</taxon>
        <taxon>Gammaproteobacteria</taxon>
        <taxon>Enterobacterales</taxon>
        <taxon>Erwiniaceae</taxon>
        <taxon>Izhakiella</taxon>
    </lineage>
</organism>
<accession>A0A1S8YMN7</accession>
<dbReference type="STRING" id="1926881.BTJ39_08315"/>
<dbReference type="OrthoDB" id="5444681at2"/>
<dbReference type="InterPro" id="IPR010352">
    <property type="entry name" value="DUF945"/>
</dbReference>
<evidence type="ECO:0000313" key="1">
    <source>
        <dbReference type="EMBL" id="OON40409.1"/>
    </source>
</evidence>